<feature type="transmembrane region" description="Helical" evidence="1">
    <location>
        <begin position="107"/>
        <end position="128"/>
    </location>
</feature>
<feature type="transmembrane region" description="Helical" evidence="1">
    <location>
        <begin position="263"/>
        <end position="284"/>
    </location>
</feature>
<keyword evidence="1" id="KW-0812">Transmembrane</keyword>
<reference evidence="2" key="1">
    <citation type="submission" date="2016-01" db="EMBL/GenBank/DDBJ databases">
        <title>Complete genome of Planococcus kocurri type strain.</title>
        <authorList>
            <person name="See-Too W.S."/>
        </authorList>
    </citation>
    <scope>NUCLEOTIDE SEQUENCE [LARGE SCALE GENOMIC DNA]</scope>
    <source>
        <strain evidence="2">ATCC 43650</strain>
    </source>
</reference>
<dbReference type="EMBL" id="CP013661">
    <property type="protein sequence ID" value="ALS78119.1"/>
    <property type="molecule type" value="Genomic_DNA"/>
</dbReference>
<feature type="transmembrane region" description="Helical" evidence="1">
    <location>
        <begin position="73"/>
        <end position="95"/>
    </location>
</feature>
<feature type="transmembrane region" description="Helical" evidence="1">
    <location>
        <begin position="171"/>
        <end position="192"/>
    </location>
</feature>
<evidence type="ECO:0000313" key="3">
    <source>
        <dbReference type="Proteomes" id="UP000065533"/>
    </source>
</evidence>
<evidence type="ECO:0008006" key="4">
    <source>
        <dbReference type="Google" id="ProtNLM"/>
    </source>
</evidence>
<name>A0ABM5WUS7_9BACL</name>
<dbReference type="RefSeq" id="WP_058384789.1">
    <property type="nucleotide sequence ID" value="NZ_CP013661.2"/>
</dbReference>
<keyword evidence="1" id="KW-0472">Membrane</keyword>
<gene>
    <name evidence="2" type="ORF">AUO94_05410</name>
</gene>
<keyword evidence="1" id="KW-1133">Transmembrane helix</keyword>
<evidence type="ECO:0000256" key="1">
    <source>
        <dbReference type="SAM" id="Phobius"/>
    </source>
</evidence>
<feature type="transmembrane region" description="Helical" evidence="1">
    <location>
        <begin position="7"/>
        <end position="25"/>
    </location>
</feature>
<dbReference type="Proteomes" id="UP000065533">
    <property type="component" value="Chromosome"/>
</dbReference>
<feature type="transmembrane region" description="Helical" evidence="1">
    <location>
        <begin position="31"/>
        <end position="52"/>
    </location>
</feature>
<accession>A0ABM5WUS7</accession>
<evidence type="ECO:0000313" key="2">
    <source>
        <dbReference type="EMBL" id="ALS78119.1"/>
    </source>
</evidence>
<organism evidence="2 3">
    <name type="scientific">Planococcus kocurii</name>
    <dbReference type="NCBI Taxonomy" id="1374"/>
    <lineage>
        <taxon>Bacteria</taxon>
        <taxon>Bacillati</taxon>
        <taxon>Bacillota</taxon>
        <taxon>Bacilli</taxon>
        <taxon>Bacillales</taxon>
        <taxon>Caryophanaceae</taxon>
        <taxon>Planococcus</taxon>
    </lineage>
</organism>
<protein>
    <recommendedName>
        <fullName evidence="4">DUF4129 domain-containing protein</fullName>
    </recommendedName>
</protein>
<proteinExistence type="predicted"/>
<feature type="transmembrane region" description="Helical" evidence="1">
    <location>
        <begin position="137"/>
        <end position="159"/>
    </location>
</feature>
<sequence>MTSRLPSAIHFMLDAFIIALVLVFADTQGALSVAWIWLLLAWLVSVSSYLLFSRYSYQLVGGIGLSTVATVSMWAMGMSLWLATILGMLSVYLLHARYSVRYKEFNYGHYFLMKFTVVFSICWTLVLLNPNQQTSRLLFSIVPVAILFYVGAQLLYSYLHTRQTGAKFSQVASVFGLLVSIPSVVAISIFYIADDVRRLAGWAVGGMIRVVFWLLALLLEQVNEFLAGLSTEEEMQETLEVLGPDEETGQRETMVSETMPSDFPIEILLGIVMVISAVVLIIWLRKIKPDSETPVPKSTIRMKRHDHLSTELFVSTAKESPASRDLHQIREVFRSLELMAKEQKLERQSHETVREWIARMDWDVSASFYKTYDRVRYGDKQLPESQASNFIAEIEKIKNHYLNKNV</sequence>
<keyword evidence="3" id="KW-1185">Reference proteome</keyword>